<protein>
    <submittedName>
        <fullName evidence="1">Uncharacterized protein</fullName>
    </submittedName>
</protein>
<evidence type="ECO:0000313" key="2">
    <source>
        <dbReference type="Proteomes" id="UP000179157"/>
    </source>
</evidence>
<dbReference type="AlphaFoldDB" id="A0A1F5UPQ1"/>
<evidence type="ECO:0000313" key="1">
    <source>
        <dbReference type="EMBL" id="OGF53158.1"/>
    </source>
</evidence>
<comment type="caution">
    <text evidence="1">The sequence shown here is derived from an EMBL/GenBank/DDBJ whole genome shotgun (WGS) entry which is preliminary data.</text>
</comment>
<dbReference type="EMBL" id="MFGX01000114">
    <property type="protein sequence ID" value="OGF53158.1"/>
    <property type="molecule type" value="Genomic_DNA"/>
</dbReference>
<proteinExistence type="predicted"/>
<name>A0A1F5UPQ1_FRAXR</name>
<accession>A0A1F5UPQ1</accession>
<organism evidence="1 2">
    <name type="scientific">Fraserbacteria sp. (strain RBG_16_55_9)</name>
    <dbReference type="NCBI Taxonomy" id="1817864"/>
    <lineage>
        <taxon>Bacteria</taxon>
        <taxon>Candidatus Fraseribacteriota</taxon>
    </lineage>
</organism>
<reference evidence="1 2" key="1">
    <citation type="journal article" date="2016" name="Nat. Commun.">
        <title>Thousands of microbial genomes shed light on interconnected biogeochemical processes in an aquifer system.</title>
        <authorList>
            <person name="Anantharaman K."/>
            <person name="Brown C.T."/>
            <person name="Hug L.A."/>
            <person name="Sharon I."/>
            <person name="Castelle C.J."/>
            <person name="Probst A.J."/>
            <person name="Thomas B.C."/>
            <person name="Singh A."/>
            <person name="Wilkins M.J."/>
            <person name="Karaoz U."/>
            <person name="Brodie E.L."/>
            <person name="Williams K.H."/>
            <person name="Hubbard S.S."/>
            <person name="Banfield J.F."/>
        </authorList>
    </citation>
    <scope>NUCLEOTIDE SEQUENCE [LARGE SCALE GENOMIC DNA]</scope>
    <source>
        <strain evidence="2">RBG_16_55_9</strain>
    </source>
</reference>
<gene>
    <name evidence="1" type="ORF">A2Z21_10540</name>
</gene>
<dbReference type="Proteomes" id="UP000179157">
    <property type="component" value="Unassembled WGS sequence"/>
</dbReference>
<sequence length="62" mass="7316">MEIREYDDVWEPIDAVVVREDDPREITIQLRASFHGINADYDSGSRLTLNRCDLRGWEKHGR</sequence>